<reference evidence="3" key="1">
    <citation type="journal article" date="2021" name="Microorganisms">
        <title>Phylogenomic Reconstruction and Metabolic Potential of the Genus Aminobacter.</title>
        <authorList>
            <person name="Artuso I."/>
            <person name="Turrini P."/>
            <person name="Pirolo M."/>
            <person name="Lugli G.A."/>
            <person name="Ventura M."/>
            <person name="Visca P."/>
        </authorList>
    </citation>
    <scope>NUCLEOTIDE SEQUENCE</scope>
    <source>
        <strain evidence="3">LMG 26462</strain>
    </source>
</reference>
<dbReference type="Pfam" id="PF13884">
    <property type="entry name" value="Peptidase_S74"/>
    <property type="match status" value="1"/>
</dbReference>
<dbReference type="InterPro" id="IPR030392">
    <property type="entry name" value="S74_ICA"/>
</dbReference>
<feature type="region of interest" description="Disordered" evidence="1">
    <location>
        <begin position="1"/>
        <end position="21"/>
    </location>
</feature>
<accession>A0A9X1D5G7</accession>
<feature type="domain" description="Peptidase S74" evidence="2">
    <location>
        <begin position="266"/>
        <end position="314"/>
    </location>
</feature>
<evidence type="ECO:0000259" key="2">
    <source>
        <dbReference type="Pfam" id="PF13884"/>
    </source>
</evidence>
<gene>
    <name evidence="3" type="ORF">J1C56_09030</name>
</gene>
<comment type="caution">
    <text evidence="3">The sequence shown here is derived from an EMBL/GenBank/DDBJ whole genome shotgun (WGS) entry which is preliminary data.</text>
</comment>
<dbReference type="EMBL" id="JAFLWW010000002">
    <property type="protein sequence ID" value="MBT1155734.1"/>
    <property type="molecule type" value="Genomic_DNA"/>
</dbReference>
<dbReference type="RefSeq" id="WP_214388037.1">
    <property type="nucleotide sequence ID" value="NZ_JAFLWW010000002.1"/>
</dbReference>
<protein>
    <submittedName>
        <fullName evidence="3">Tail fiber domain-containing protein</fullName>
    </submittedName>
</protein>
<keyword evidence="4" id="KW-1185">Reference proteome</keyword>
<organism evidence="3 4">
    <name type="scientific">Aminobacter anthyllidis</name>
    <dbReference type="NCBI Taxonomy" id="1035067"/>
    <lineage>
        <taxon>Bacteria</taxon>
        <taxon>Pseudomonadati</taxon>
        <taxon>Pseudomonadota</taxon>
        <taxon>Alphaproteobacteria</taxon>
        <taxon>Hyphomicrobiales</taxon>
        <taxon>Phyllobacteriaceae</taxon>
        <taxon>Aminobacter</taxon>
    </lineage>
</organism>
<feature type="compositionally biased region" description="Pro residues" evidence="1">
    <location>
        <begin position="1"/>
        <end position="10"/>
    </location>
</feature>
<evidence type="ECO:0000313" key="4">
    <source>
        <dbReference type="Proteomes" id="UP001138921"/>
    </source>
</evidence>
<dbReference type="AlphaFoldDB" id="A0A9X1D5G7"/>
<dbReference type="Proteomes" id="UP001138921">
    <property type="component" value="Unassembled WGS sequence"/>
</dbReference>
<name>A0A9X1D5G7_9HYPH</name>
<proteinExistence type="predicted"/>
<sequence length="334" mass="35634">MGKPKAPTPPDPKETSAASTGTNISTAIANSWLNNANQVTPDGTITYSKTGEEKITDPYTGKTYTIPKTTVTTQLSAAQQAIKDQTDKAQLNLGTLANNQSSFLNDYMAKPFDGSNEAVESRLLDLGRKRLDPLIAQQQDQLATRLANQGIMPGSAAYDRAMAQQGQTANDAYNQLLLTGRGQAFSEAQAVRNQPINEITALLSGSQVSAPKAQGYTGSTIPTTDNAGLINENYNQKMNAYNQQAAQSGSLLGGLFGGIGKLLTLSDKRAKTDIEKVGKTDDGQPIYAYRYKAGGPMQLGLMAQDVEEKHPDAVFDMPSGFKAVDYRKALSLGA</sequence>
<evidence type="ECO:0000313" key="3">
    <source>
        <dbReference type="EMBL" id="MBT1155734.1"/>
    </source>
</evidence>
<evidence type="ECO:0000256" key="1">
    <source>
        <dbReference type="SAM" id="MobiDB-lite"/>
    </source>
</evidence>
<reference evidence="3" key="2">
    <citation type="submission" date="2021-03" db="EMBL/GenBank/DDBJ databases">
        <authorList>
            <person name="Artuso I."/>
            <person name="Turrini P."/>
            <person name="Pirolo M."/>
            <person name="Lugli G.A."/>
            <person name="Ventura M."/>
            <person name="Visca P."/>
        </authorList>
    </citation>
    <scope>NUCLEOTIDE SEQUENCE</scope>
    <source>
        <strain evidence="3">LMG 26462</strain>
    </source>
</reference>